<evidence type="ECO:0000259" key="5">
    <source>
        <dbReference type="PROSITE" id="PS50181"/>
    </source>
</evidence>
<dbReference type="InterPro" id="IPR015943">
    <property type="entry name" value="WD40/YVTN_repeat-like_dom_sf"/>
</dbReference>
<dbReference type="InterPro" id="IPR036322">
    <property type="entry name" value="WD40_repeat_dom_sf"/>
</dbReference>
<evidence type="ECO:0000313" key="6">
    <source>
        <dbReference type="EMBL" id="ELR20180.1"/>
    </source>
</evidence>
<dbReference type="Pfam" id="PF12937">
    <property type="entry name" value="F-box-like"/>
    <property type="match status" value="1"/>
</dbReference>
<dbReference type="Gene3D" id="2.130.10.10">
    <property type="entry name" value="YVTN repeat-like/Quinoprotein amine dehydrogenase"/>
    <property type="match status" value="2"/>
</dbReference>
<dbReference type="PANTHER" id="PTHR44019">
    <property type="entry name" value="WD REPEAT-CONTAINING PROTEIN 55"/>
    <property type="match status" value="1"/>
</dbReference>
<dbReference type="InterPro" id="IPR036047">
    <property type="entry name" value="F-box-like_dom_sf"/>
</dbReference>
<dbReference type="Proteomes" id="UP000011083">
    <property type="component" value="Unassembled WGS sequence"/>
</dbReference>
<dbReference type="InterPro" id="IPR001680">
    <property type="entry name" value="WD40_rpt"/>
</dbReference>
<dbReference type="Gene3D" id="1.20.1280.50">
    <property type="match status" value="1"/>
</dbReference>
<reference evidence="6 7" key="1">
    <citation type="journal article" date="2013" name="Genome Biol.">
        <title>Genome of Acanthamoeba castellanii highlights extensive lateral gene transfer and early evolution of tyrosine kinase signaling.</title>
        <authorList>
            <person name="Clarke M."/>
            <person name="Lohan A.J."/>
            <person name="Liu B."/>
            <person name="Lagkouvardos I."/>
            <person name="Roy S."/>
            <person name="Zafar N."/>
            <person name="Bertelli C."/>
            <person name="Schilde C."/>
            <person name="Kianianmomeni A."/>
            <person name="Burglin T.R."/>
            <person name="Frech C."/>
            <person name="Turcotte B."/>
            <person name="Kopec K.O."/>
            <person name="Synnott J.M."/>
            <person name="Choo C."/>
            <person name="Paponov I."/>
            <person name="Finkler A."/>
            <person name="Soon Heng Tan C."/>
            <person name="Hutchins A.P."/>
            <person name="Weinmeier T."/>
            <person name="Rattei T."/>
            <person name="Chu J.S."/>
            <person name="Gimenez G."/>
            <person name="Irimia M."/>
            <person name="Rigden D.J."/>
            <person name="Fitzpatrick D.A."/>
            <person name="Lorenzo-Morales J."/>
            <person name="Bateman A."/>
            <person name="Chiu C.H."/>
            <person name="Tang P."/>
            <person name="Hegemann P."/>
            <person name="Fromm H."/>
            <person name="Raoult D."/>
            <person name="Greub G."/>
            <person name="Miranda-Saavedra D."/>
            <person name="Chen N."/>
            <person name="Nash P."/>
            <person name="Ginger M.L."/>
            <person name="Horn M."/>
            <person name="Schaap P."/>
            <person name="Caler L."/>
            <person name="Loftus B."/>
        </authorList>
    </citation>
    <scope>NUCLEOTIDE SEQUENCE [LARGE SCALE GENOMIC DNA]</scope>
    <source>
        <strain evidence="6 7">Neff</strain>
    </source>
</reference>
<dbReference type="AlphaFoldDB" id="L8H4U1"/>
<feature type="region of interest" description="Disordered" evidence="4">
    <location>
        <begin position="188"/>
        <end position="231"/>
    </location>
</feature>
<dbReference type="InterPro" id="IPR050505">
    <property type="entry name" value="WDR55/POC1"/>
</dbReference>
<dbReference type="STRING" id="1257118.L8H4U1"/>
<proteinExistence type="predicted"/>
<feature type="repeat" description="WD" evidence="3">
    <location>
        <begin position="316"/>
        <end position="347"/>
    </location>
</feature>
<dbReference type="PROSITE" id="PS50181">
    <property type="entry name" value="FBOX"/>
    <property type="match status" value="1"/>
</dbReference>
<evidence type="ECO:0000313" key="7">
    <source>
        <dbReference type="Proteomes" id="UP000011083"/>
    </source>
</evidence>
<dbReference type="VEuPathDB" id="AmoebaDB:ACA1_116510"/>
<feature type="compositionally biased region" description="Polar residues" evidence="4">
    <location>
        <begin position="205"/>
        <end position="219"/>
    </location>
</feature>
<dbReference type="Pfam" id="PF00400">
    <property type="entry name" value="WD40"/>
    <property type="match status" value="1"/>
</dbReference>
<dbReference type="EMBL" id="KB007926">
    <property type="protein sequence ID" value="ELR20180.1"/>
    <property type="molecule type" value="Genomic_DNA"/>
</dbReference>
<organism evidence="6 7">
    <name type="scientific">Acanthamoeba castellanii (strain ATCC 30010 / Neff)</name>
    <dbReference type="NCBI Taxonomy" id="1257118"/>
    <lineage>
        <taxon>Eukaryota</taxon>
        <taxon>Amoebozoa</taxon>
        <taxon>Discosea</taxon>
        <taxon>Longamoebia</taxon>
        <taxon>Centramoebida</taxon>
        <taxon>Acanthamoebidae</taxon>
        <taxon>Acanthamoeba</taxon>
    </lineage>
</organism>
<dbReference type="SUPFAM" id="SSF81383">
    <property type="entry name" value="F-box domain"/>
    <property type="match status" value="1"/>
</dbReference>
<dbReference type="KEGG" id="acan:ACA1_116510"/>
<dbReference type="InterPro" id="IPR001810">
    <property type="entry name" value="F-box_dom"/>
</dbReference>
<dbReference type="RefSeq" id="XP_004342290.1">
    <property type="nucleotide sequence ID" value="XM_004342241.1"/>
</dbReference>
<sequence length="589" mass="64489">MEDKVRVVLDQPSTNYGSGGQLPAYSAAAMQQQMDDLQRAITQLQEYCPPPSAAALVAATSRYEPCVPIRCMTSWGVASYVPCTMPALRVLSAALQEDRRRLGTFHAFLQRNGQELNCAGQGYFSVLPHEVVLSILSHLAPKDLLCVALVNSFFASMCSDGFVWSAVYDRIWPLSLCFTSPWHRHSLTPPTPSPPALQSPASTSCTSTADHQSGRSSDTVGGDDPARLRDSGVSWKRVVQQRAQTERNWEEGTYRVVHEFSATAPLSDMAMNRCRPSRARVMVAFSTYSNKALLYDLNSGEKLQEVGLDDTGPMGLTFMDDSTLITCGHRDGGLQLWDVEVGKCIQSCEEADANGVAPFEGTECGNTDLSHLFVSLTAKKVEVYDTRSLSRVMSLRGHRQLLVCAAARSSKGGRIASGDMDGTVMYWDLRTQKSLGSAAYQDMRSRVHSVGIDPRRDVVVSSSGMGHLLLWDIDGYRASPIPTLQVGRVVDKVRTTVGSFRAFHTSMDAIAAVQFRGLDHFVTAQAGGRVGVWNTKMLLDGTATNREYVCSQEPAEAWNEVKFMVCDDERVVTGLTCGIVRVLSYYPSA</sequence>
<evidence type="ECO:0000256" key="4">
    <source>
        <dbReference type="SAM" id="MobiDB-lite"/>
    </source>
</evidence>
<protein>
    <submittedName>
        <fullName evidence="6">Fbox domain containing protein</fullName>
    </submittedName>
</protein>
<dbReference type="SMART" id="SM00320">
    <property type="entry name" value="WD40"/>
    <property type="match status" value="4"/>
</dbReference>
<evidence type="ECO:0000256" key="2">
    <source>
        <dbReference type="ARBA" id="ARBA00022737"/>
    </source>
</evidence>
<feature type="repeat" description="WD" evidence="3">
    <location>
        <begin position="395"/>
        <end position="437"/>
    </location>
</feature>
<feature type="domain" description="F-box" evidence="5">
    <location>
        <begin position="121"/>
        <end position="167"/>
    </location>
</feature>
<dbReference type="SUPFAM" id="SSF50978">
    <property type="entry name" value="WD40 repeat-like"/>
    <property type="match status" value="1"/>
</dbReference>
<gene>
    <name evidence="6" type="ORF">ACA1_116510</name>
</gene>
<dbReference type="GeneID" id="14921025"/>
<keyword evidence="2" id="KW-0677">Repeat</keyword>
<evidence type="ECO:0000256" key="3">
    <source>
        <dbReference type="PROSITE-ProRule" id="PRU00221"/>
    </source>
</evidence>
<accession>L8H4U1</accession>
<dbReference type="PANTHER" id="PTHR44019:SF8">
    <property type="entry name" value="POC1 CENTRIOLAR PROTEIN HOMOLOG"/>
    <property type="match status" value="1"/>
</dbReference>
<keyword evidence="1 3" id="KW-0853">WD repeat</keyword>
<dbReference type="OrthoDB" id="550575at2759"/>
<name>L8H4U1_ACACF</name>
<evidence type="ECO:0000256" key="1">
    <source>
        <dbReference type="ARBA" id="ARBA00022574"/>
    </source>
</evidence>
<keyword evidence="7" id="KW-1185">Reference proteome</keyword>
<dbReference type="PROSITE" id="PS50082">
    <property type="entry name" value="WD_REPEATS_2"/>
    <property type="match status" value="2"/>
</dbReference>